<feature type="compositionally biased region" description="Gly residues" evidence="12">
    <location>
        <begin position="93"/>
        <end position="102"/>
    </location>
</feature>
<dbReference type="HAMAP" id="MF_01479">
    <property type="entry name" value="WhiB"/>
    <property type="match status" value="1"/>
</dbReference>
<accession>A0ABX1SE00</accession>
<dbReference type="EMBL" id="JAAXLA010000042">
    <property type="protein sequence ID" value="NMH99804.1"/>
    <property type="molecule type" value="Genomic_DNA"/>
</dbReference>
<comment type="cofactor">
    <cofactor evidence="11">
        <name>[4Fe-4S] cluster</name>
        <dbReference type="ChEBI" id="CHEBI:49883"/>
    </cofactor>
    <text evidence="11">Binds 1 [4Fe-4S] cluster per subunit. Following nitrosylation of the [4Fe-4S] cluster binds 1 [4Fe-8(NO)] cluster per subunit.</text>
</comment>
<comment type="subcellular location">
    <subcellularLocation>
        <location evidence="1 11">Cytoplasm</location>
    </subcellularLocation>
</comment>
<evidence type="ECO:0000256" key="7">
    <source>
        <dbReference type="ARBA" id="ARBA00023015"/>
    </source>
</evidence>
<comment type="caution">
    <text evidence="14">The sequence shown here is derived from an EMBL/GenBank/DDBJ whole genome shotgun (WGS) entry which is preliminary data.</text>
</comment>
<keyword evidence="9 11" id="KW-1015">Disulfide bond</keyword>
<dbReference type="InterPro" id="IPR003482">
    <property type="entry name" value="Whib"/>
</dbReference>
<evidence type="ECO:0000259" key="13">
    <source>
        <dbReference type="PROSITE" id="PS51674"/>
    </source>
</evidence>
<comment type="PTM">
    <text evidence="11">The Fe-S cluster can be nitrosylated by nitric oxide (NO).</text>
</comment>
<keyword evidence="6 11" id="KW-0411">Iron-sulfur</keyword>
<dbReference type="Proteomes" id="UP000820669">
    <property type="component" value="Unassembled WGS sequence"/>
</dbReference>
<keyword evidence="3 11" id="KW-0004">4Fe-4S</keyword>
<dbReference type="PANTHER" id="PTHR38839">
    <property type="entry name" value="TRANSCRIPTIONAL REGULATOR WHID-RELATED"/>
    <property type="match status" value="1"/>
</dbReference>
<evidence type="ECO:0000313" key="15">
    <source>
        <dbReference type="Proteomes" id="UP000820669"/>
    </source>
</evidence>
<keyword evidence="10 11" id="KW-0804">Transcription</keyword>
<reference evidence="14 15" key="1">
    <citation type="submission" date="2020-04" db="EMBL/GenBank/DDBJ databases">
        <authorList>
            <person name="Klaysubun C."/>
            <person name="Duangmal K."/>
            <person name="Lipun K."/>
        </authorList>
    </citation>
    <scope>NUCLEOTIDE SEQUENCE [LARGE SCALE GENOMIC DNA]</scope>
    <source>
        <strain evidence="14 15">K10HN5</strain>
    </source>
</reference>
<comment type="PTM">
    <text evidence="11">Upon Fe-S cluster removal intramolecular disulfide bonds are formed.</text>
</comment>
<evidence type="ECO:0000256" key="9">
    <source>
        <dbReference type="ARBA" id="ARBA00023157"/>
    </source>
</evidence>
<feature type="binding site" evidence="11">
    <location>
        <position position="10"/>
    </location>
    <ligand>
        <name>[4Fe-4S] cluster</name>
        <dbReference type="ChEBI" id="CHEBI:49883"/>
    </ligand>
</feature>
<dbReference type="RefSeq" id="WP_169383280.1">
    <property type="nucleotide sequence ID" value="NZ_JAAXLA010000042.1"/>
</dbReference>
<evidence type="ECO:0000313" key="14">
    <source>
        <dbReference type="EMBL" id="NMH99804.1"/>
    </source>
</evidence>
<organism evidence="14 15">
    <name type="scientific">Pseudonocardia acidicola</name>
    <dbReference type="NCBI Taxonomy" id="2724939"/>
    <lineage>
        <taxon>Bacteria</taxon>
        <taxon>Bacillati</taxon>
        <taxon>Actinomycetota</taxon>
        <taxon>Actinomycetes</taxon>
        <taxon>Pseudonocardiales</taxon>
        <taxon>Pseudonocardiaceae</taxon>
        <taxon>Pseudonocardia</taxon>
    </lineage>
</organism>
<keyword evidence="15" id="KW-1185">Reference proteome</keyword>
<evidence type="ECO:0000256" key="10">
    <source>
        <dbReference type="ARBA" id="ARBA00023163"/>
    </source>
</evidence>
<feature type="binding site" evidence="11">
    <location>
        <position position="38"/>
    </location>
    <ligand>
        <name>[4Fe-4S] cluster</name>
        <dbReference type="ChEBI" id="CHEBI:49883"/>
    </ligand>
</feature>
<feature type="binding site" evidence="11">
    <location>
        <position position="41"/>
    </location>
    <ligand>
        <name>[4Fe-4S] cluster</name>
        <dbReference type="ChEBI" id="CHEBI:49883"/>
    </ligand>
</feature>
<sequence length="102" mass="10589">MTEWIDRAACRQFDAELFFPVGSGAPAKRQTARAKAVCACCQVTAECLDFALRNGEVDGVWGGLDAEERRALRNGRPAGAKSADEVASVGPIPHGGGAATVG</sequence>
<keyword evidence="5 11" id="KW-0408">Iron</keyword>
<comment type="function">
    <text evidence="11">Acts as a transcriptional regulator. Probably redox-responsive. The apo- but not holo-form probably binds DNA.</text>
</comment>
<keyword evidence="8 11" id="KW-0238">DNA-binding</keyword>
<dbReference type="InterPro" id="IPR034768">
    <property type="entry name" value="4FE4S_WBL"/>
</dbReference>
<gene>
    <name evidence="11" type="primary">whiB</name>
    <name evidence="14" type="ORF">HF526_21150</name>
</gene>
<evidence type="ECO:0000256" key="3">
    <source>
        <dbReference type="ARBA" id="ARBA00022485"/>
    </source>
</evidence>
<feature type="region of interest" description="Disordered" evidence="12">
    <location>
        <begin position="74"/>
        <end position="102"/>
    </location>
</feature>
<evidence type="ECO:0000256" key="4">
    <source>
        <dbReference type="ARBA" id="ARBA00022723"/>
    </source>
</evidence>
<name>A0ABX1SE00_9PSEU</name>
<keyword evidence="11" id="KW-0963">Cytoplasm</keyword>
<protein>
    <recommendedName>
        <fullName evidence="11">Transcriptional regulator WhiB</fullName>
    </recommendedName>
</protein>
<keyword evidence="4 11" id="KW-0479">Metal-binding</keyword>
<evidence type="ECO:0000256" key="8">
    <source>
        <dbReference type="ARBA" id="ARBA00023125"/>
    </source>
</evidence>
<evidence type="ECO:0000256" key="5">
    <source>
        <dbReference type="ARBA" id="ARBA00023004"/>
    </source>
</evidence>
<evidence type="ECO:0000256" key="12">
    <source>
        <dbReference type="SAM" id="MobiDB-lite"/>
    </source>
</evidence>
<evidence type="ECO:0000256" key="11">
    <source>
        <dbReference type="HAMAP-Rule" id="MF_01479"/>
    </source>
</evidence>
<evidence type="ECO:0000256" key="1">
    <source>
        <dbReference type="ARBA" id="ARBA00004496"/>
    </source>
</evidence>
<evidence type="ECO:0000256" key="6">
    <source>
        <dbReference type="ARBA" id="ARBA00023014"/>
    </source>
</evidence>
<keyword evidence="7 11" id="KW-0805">Transcription regulation</keyword>
<feature type="domain" description="4Fe-4S Wbl-type" evidence="13">
    <location>
        <begin position="9"/>
        <end position="71"/>
    </location>
</feature>
<dbReference type="Pfam" id="PF02467">
    <property type="entry name" value="Whib"/>
    <property type="match status" value="1"/>
</dbReference>
<comment type="similarity">
    <text evidence="2 11">Belongs to the WhiB family.</text>
</comment>
<evidence type="ECO:0000256" key="2">
    <source>
        <dbReference type="ARBA" id="ARBA00006597"/>
    </source>
</evidence>
<dbReference type="PROSITE" id="PS51674">
    <property type="entry name" value="4FE4S_WBL"/>
    <property type="match status" value="1"/>
</dbReference>
<feature type="binding site" evidence="11">
    <location>
        <position position="47"/>
    </location>
    <ligand>
        <name>[4Fe-4S] cluster</name>
        <dbReference type="ChEBI" id="CHEBI:49883"/>
    </ligand>
</feature>
<proteinExistence type="inferred from homology"/>